<name>A0A8K1JAM0_9CHLO</name>
<evidence type="ECO:0000259" key="1">
    <source>
        <dbReference type="PROSITE" id="PS50878"/>
    </source>
</evidence>
<protein>
    <recommendedName>
        <fullName evidence="1">Reverse transcriptase domain-containing protein</fullName>
    </recommendedName>
</protein>
<dbReference type="InterPro" id="IPR051083">
    <property type="entry name" value="GrpII_Intron_Splice-Mob/Def"/>
</dbReference>
<reference evidence="2" key="2">
    <citation type="journal article" date="2021" name="Res Sq">
        <title>Chloroplast Genomes of Five Oedogonium Species: Genome Structure, Phylogenetic Analysis and Adaptive Evolution.</title>
        <authorList>
            <person name="qian x."/>
            <person name="Hu Y."/>
            <person name="Lv W."/>
            <person name="Wang Q."/>
            <person name="Liu G."/>
            <person name="Hu Z."/>
        </authorList>
    </citation>
    <scope>NUCLEOTIDE SEQUENCE</scope>
</reference>
<proteinExistence type="predicted"/>
<gene>
    <name evidence="2" type="primary">orf476</name>
</gene>
<dbReference type="Pfam" id="PF00078">
    <property type="entry name" value="RVT_1"/>
    <property type="match status" value="1"/>
</dbReference>
<dbReference type="PANTHER" id="PTHR34047">
    <property type="entry name" value="NUCLEAR INTRON MATURASE 1, MITOCHONDRIAL-RELATED"/>
    <property type="match status" value="1"/>
</dbReference>
<organism evidence="2">
    <name type="scientific">Oedocladium carolinianum</name>
    <dbReference type="NCBI Taxonomy" id="55992"/>
    <lineage>
        <taxon>Eukaryota</taxon>
        <taxon>Viridiplantae</taxon>
        <taxon>Chlorophyta</taxon>
        <taxon>core chlorophytes</taxon>
        <taxon>Chlorophyceae</taxon>
        <taxon>OCC clade</taxon>
        <taxon>Oedogoniales</taxon>
        <taxon>Oedogoniaceae</taxon>
        <taxon>Oedocladium</taxon>
    </lineage>
</organism>
<dbReference type="CDD" id="cd01651">
    <property type="entry name" value="RT_G2_intron"/>
    <property type="match status" value="1"/>
</dbReference>
<dbReference type="Pfam" id="PF08388">
    <property type="entry name" value="GIIM"/>
    <property type="match status" value="1"/>
</dbReference>
<dbReference type="Pfam" id="PF13655">
    <property type="entry name" value="RVT_N"/>
    <property type="match status" value="1"/>
</dbReference>
<dbReference type="PROSITE" id="PS50878">
    <property type="entry name" value="RT_POL"/>
    <property type="match status" value="1"/>
</dbReference>
<evidence type="ECO:0000313" key="2">
    <source>
        <dbReference type="EMBL" id="UCS09757.1"/>
    </source>
</evidence>
<feature type="domain" description="Reverse transcriptase" evidence="1">
    <location>
        <begin position="100"/>
        <end position="325"/>
    </location>
</feature>
<dbReference type="InterPro" id="IPR013597">
    <property type="entry name" value="Mat_intron_G2"/>
</dbReference>
<dbReference type="InterPro" id="IPR000477">
    <property type="entry name" value="RT_dom"/>
</dbReference>
<dbReference type="AlphaFoldDB" id="A0A8K1JAM0"/>
<accession>A0A8K1JAM0</accession>
<sequence length="476" mass="55773">MNKIDFINGTRCNTNRQSSIKWAKSNRIINNLKRRIFVAKQQGRFRRMRKLQKLLLTAHSNRLLAIQQVCQTNYDSGKSLAGQENRVFLTSTEKLSLVNKLKEIHLNKWKPMLTKIVDIPKYTGKLQVTYLTDRALQVVVKTALEPEWEAVFEKDGSAFSKEQSAQDVIQYIHNLYNAQSIKHWIVKVNIKNFFDSILKKPNFLNESLHSFPAKRLIQCWLNVGYMDKHIFYKGTLQGSIISNLLANIILHDMKKAFRISNNKIGHGNREIVHYANEFIVTCKTEEDSLNFREELNIWSHSRGLLINNIEIRHIMEGFNFLGFNIRLYNNGTRGKQKLIIKPSKESVLKFKKKLKKMWIESNGCSVDKIINKFNPIIRSWANSFQIGNSSKIFKLLDHFMYRRQLCFTKRTHSRKSHKWIQQRYWGFLGSGLAKRYTVYTRIFGCKETGTHMLKLACTKSQRYSENTVPLNCMPLR</sequence>
<geneLocation type="plastid" evidence="2"/>
<dbReference type="SUPFAM" id="SSF56672">
    <property type="entry name" value="DNA/RNA polymerases"/>
    <property type="match status" value="1"/>
</dbReference>
<dbReference type="PANTHER" id="PTHR34047:SF10">
    <property type="entry name" value="GROUP II INTRON-ASSOCIATED OPEN READING FRAME"/>
    <property type="match status" value="1"/>
</dbReference>
<dbReference type="InterPro" id="IPR025960">
    <property type="entry name" value="RVT_N"/>
</dbReference>
<reference evidence="2" key="1">
    <citation type="submission" date="2020-04" db="EMBL/GenBank/DDBJ databases">
        <authorList>
            <person name="Xiong Q."/>
        </authorList>
    </citation>
    <scope>NUCLEOTIDE SEQUENCE</scope>
</reference>
<dbReference type="InterPro" id="IPR043502">
    <property type="entry name" value="DNA/RNA_pol_sf"/>
</dbReference>
<keyword evidence="2" id="KW-0934">Plastid</keyword>
<dbReference type="EMBL" id="MT364369">
    <property type="protein sequence ID" value="UCS09757.1"/>
    <property type="molecule type" value="Genomic_DNA"/>
</dbReference>